<dbReference type="InterPro" id="IPR052222">
    <property type="entry name" value="DESIGUAL"/>
</dbReference>
<evidence type="ECO:0000256" key="3">
    <source>
        <dbReference type="ARBA" id="ARBA00022729"/>
    </source>
</evidence>
<accession>A0AAD5Z6A2</accession>
<dbReference type="EMBL" id="JAMRDG010000002">
    <property type="protein sequence ID" value="KAJ3687670.1"/>
    <property type="molecule type" value="Genomic_DNA"/>
</dbReference>
<comment type="caution">
    <text evidence="8">The sequence shown here is derived from an EMBL/GenBank/DDBJ whole genome shotgun (WGS) entry which is preliminary data.</text>
</comment>
<feature type="transmembrane region" description="Helical" evidence="7">
    <location>
        <begin position="26"/>
        <end position="49"/>
    </location>
</feature>
<dbReference type="Pfam" id="PF06749">
    <property type="entry name" value="DUF1218"/>
    <property type="match status" value="1"/>
</dbReference>
<feature type="transmembrane region" description="Helical" evidence="7">
    <location>
        <begin position="70"/>
        <end position="91"/>
    </location>
</feature>
<dbReference type="Proteomes" id="UP001210211">
    <property type="component" value="Unassembled WGS sequence"/>
</dbReference>
<organism evidence="8 9">
    <name type="scientific">Rhynchospora tenuis</name>
    <dbReference type="NCBI Taxonomy" id="198213"/>
    <lineage>
        <taxon>Eukaryota</taxon>
        <taxon>Viridiplantae</taxon>
        <taxon>Streptophyta</taxon>
        <taxon>Embryophyta</taxon>
        <taxon>Tracheophyta</taxon>
        <taxon>Spermatophyta</taxon>
        <taxon>Magnoliopsida</taxon>
        <taxon>Liliopsida</taxon>
        <taxon>Poales</taxon>
        <taxon>Cyperaceae</taxon>
        <taxon>Cyperoideae</taxon>
        <taxon>Rhynchosporeae</taxon>
        <taxon>Rhynchospora</taxon>
    </lineage>
</organism>
<keyword evidence="9" id="KW-1185">Reference proteome</keyword>
<dbReference type="GO" id="GO:0012505">
    <property type="term" value="C:endomembrane system"/>
    <property type="evidence" value="ECO:0007669"/>
    <property type="project" value="UniProtKB-SubCell"/>
</dbReference>
<evidence type="ECO:0000256" key="6">
    <source>
        <dbReference type="ARBA" id="ARBA00029467"/>
    </source>
</evidence>
<keyword evidence="3" id="KW-0732">Signal</keyword>
<comment type="similarity">
    <text evidence="6">Belongs to the DESIGUAL family.</text>
</comment>
<dbReference type="AlphaFoldDB" id="A0AAD5Z6A2"/>
<dbReference type="PANTHER" id="PTHR31769">
    <property type="entry name" value="OS07G0462200 PROTEIN-RELATED"/>
    <property type="match status" value="1"/>
</dbReference>
<name>A0AAD5Z6A2_9POAL</name>
<evidence type="ECO:0000256" key="4">
    <source>
        <dbReference type="ARBA" id="ARBA00022989"/>
    </source>
</evidence>
<gene>
    <name evidence="8" type="ORF">LUZ61_016834</name>
</gene>
<keyword evidence="4 7" id="KW-1133">Transmembrane helix</keyword>
<comment type="subcellular location">
    <subcellularLocation>
        <location evidence="1">Endomembrane system</location>
        <topology evidence="1">Multi-pass membrane protein</topology>
    </subcellularLocation>
</comment>
<evidence type="ECO:0000256" key="7">
    <source>
        <dbReference type="SAM" id="Phobius"/>
    </source>
</evidence>
<reference evidence="8 9" key="1">
    <citation type="journal article" date="2022" name="Cell">
        <title>Repeat-based holocentromeres influence genome architecture and karyotype evolution.</title>
        <authorList>
            <person name="Hofstatter P.G."/>
            <person name="Thangavel G."/>
            <person name="Lux T."/>
            <person name="Neumann P."/>
            <person name="Vondrak T."/>
            <person name="Novak P."/>
            <person name="Zhang M."/>
            <person name="Costa L."/>
            <person name="Castellani M."/>
            <person name="Scott A."/>
            <person name="Toegelov H."/>
            <person name="Fuchs J."/>
            <person name="Mata-Sucre Y."/>
            <person name="Dias Y."/>
            <person name="Vanzela A.L.L."/>
            <person name="Huettel B."/>
            <person name="Almeida C.C.S."/>
            <person name="Simkova H."/>
            <person name="Souza G."/>
            <person name="Pedrosa-Harand A."/>
            <person name="Macas J."/>
            <person name="Mayer K.F.X."/>
            <person name="Houben A."/>
            <person name="Marques A."/>
        </authorList>
    </citation>
    <scope>NUCLEOTIDE SEQUENCE [LARGE SCALE GENOMIC DNA]</scope>
    <source>
        <strain evidence="8">RhyTen1mFocal</strain>
    </source>
</reference>
<evidence type="ECO:0000256" key="2">
    <source>
        <dbReference type="ARBA" id="ARBA00022692"/>
    </source>
</evidence>
<proteinExistence type="inferred from homology"/>
<dbReference type="InterPro" id="IPR009606">
    <property type="entry name" value="DEAL/Modifying_wall_lignin1/2"/>
</dbReference>
<feature type="transmembrane region" description="Helical" evidence="7">
    <location>
        <begin position="116"/>
        <end position="137"/>
    </location>
</feature>
<protein>
    <submittedName>
        <fullName evidence="8">Uncharacterized protein</fullName>
    </submittedName>
</protein>
<evidence type="ECO:0000256" key="5">
    <source>
        <dbReference type="ARBA" id="ARBA00023136"/>
    </source>
</evidence>
<keyword evidence="2 7" id="KW-0812">Transmembrane</keyword>
<evidence type="ECO:0000313" key="9">
    <source>
        <dbReference type="Proteomes" id="UP001210211"/>
    </source>
</evidence>
<evidence type="ECO:0000313" key="8">
    <source>
        <dbReference type="EMBL" id="KAJ3687670.1"/>
    </source>
</evidence>
<sequence>MLVQAPAGTIVSENGVVTCSYPKDHIVLLGALSIVALFAAVGFSLASLFARYKGNAVNLNLLLKCSRLKAFFGIAWLVSFVALALTLWPMVSENHLLNHNIYHTTDAACPTAKTGMIGGAGMISFCASSMWFIVFMLSQNRKTDIYDEEYESHDDESIGSFNNAYIGH</sequence>
<keyword evidence="5 7" id="KW-0472">Membrane</keyword>
<evidence type="ECO:0000256" key="1">
    <source>
        <dbReference type="ARBA" id="ARBA00004127"/>
    </source>
</evidence>